<keyword evidence="2" id="KW-1185">Reference proteome</keyword>
<dbReference type="Proteomes" id="UP000800035">
    <property type="component" value="Unassembled WGS sequence"/>
</dbReference>
<accession>A0A6A5UAA4</accession>
<protein>
    <submittedName>
        <fullName evidence="1">Uncharacterized protein</fullName>
    </submittedName>
</protein>
<reference evidence="1" key="1">
    <citation type="journal article" date="2020" name="Stud. Mycol.">
        <title>101 Dothideomycetes genomes: a test case for predicting lifestyles and emergence of pathogens.</title>
        <authorList>
            <person name="Haridas S."/>
            <person name="Albert R."/>
            <person name="Binder M."/>
            <person name="Bloem J."/>
            <person name="Labutti K."/>
            <person name="Salamov A."/>
            <person name="Andreopoulos B."/>
            <person name="Baker S."/>
            <person name="Barry K."/>
            <person name="Bills G."/>
            <person name="Bluhm B."/>
            <person name="Cannon C."/>
            <person name="Castanera R."/>
            <person name="Culley D."/>
            <person name="Daum C."/>
            <person name="Ezra D."/>
            <person name="Gonzalez J."/>
            <person name="Henrissat B."/>
            <person name="Kuo A."/>
            <person name="Liang C."/>
            <person name="Lipzen A."/>
            <person name="Lutzoni F."/>
            <person name="Magnuson J."/>
            <person name="Mondo S."/>
            <person name="Nolan M."/>
            <person name="Ohm R."/>
            <person name="Pangilinan J."/>
            <person name="Park H.-J."/>
            <person name="Ramirez L."/>
            <person name="Alfaro M."/>
            <person name="Sun H."/>
            <person name="Tritt A."/>
            <person name="Yoshinaga Y."/>
            <person name="Zwiers L.-H."/>
            <person name="Turgeon B."/>
            <person name="Goodwin S."/>
            <person name="Spatafora J."/>
            <person name="Crous P."/>
            <person name="Grigoriev I."/>
        </authorList>
    </citation>
    <scope>NUCLEOTIDE SEQUENCE</scope>
    <source>
        <strain evidence="1">CBS 675.92</strain>
    </source>
</reference>
<organism evidence="1 2">
    <name type="scientific">Byssothecium circinans</name>
    <dbReference type="NCBI Taxonomy" id="147558"/>
    <lineage>
        <taxon>Eukaryota</taxon>
        <taxon>Fungi</taxon>
        <taxon>Dikarya</taxon>
        <taxon>Ascomycota</taxon>
        <taxon>Pezizomycotina</taxon>
        <taxon>Dothideomycetes</taxon>
        <taxon>Pleosporomycetidae</taxon>
        <taxon>Pleosporales</taxon>
        <taxon>Massarineae</taxon>
        <taxon>Massarinaceae</taxon>
        <taxon>Byssothecium</taxon>
    </lineage>
</organism>
<name>A0A6A5UAA4_9PLEO</name>
<sequence>MSLSSANKPLGFKRKQEPNGWNYEAVKSFPAAIPNNWWLIPWSKTEPLDIDKDPVGTGRPKFLYHTVEAIDTEYRVHADTDNGETAANDLIQLNNTGKYQMENDKALNAIESQHGVLNVRCRRLQAAIADPRPDAIAFHSRLAYGIHPAMSGYLINNRAEQDASGNEVQVGYGDMYGYLESRYVESLADLFLGKRDLPVWRVGMAREDAVTGLLSFPPVHLSPATRLPRDGLSVMPPTNPAVIRARYFGD</sequence>
<evidence type="ECO:0000313" key="1">
    <source>
        <dbReference type="EMBL" id="KAF1961250.1"/>
    </source>
</evidence>
<evidence type="ECO:0000313" key="2">
    <source>
        <dbReference type="Proteomes" id="UP000800035"/>
    </source>
</evidence>
<gene>
    <name evidence="1" type="ORF">CC80DRAFT_500546</name>
</gene>
<proteinExistence type="predicted"/>
<dbReference type="EMBL" id="ML976981">
    <property type="protein sequence ID" value="KAF1961250.1"/>
    <property type="molecule type" value="Genomic_DNA"/>
</dbReference>
<dbReference type="AlphaFoldDB" id="A0A6A5UAA4"/>